<feature type="compositionally biased region" description="Pro residues" evidence="2">
    <location>
        <begin position="233"/>
        <end position="251"/>
    </location>
</feature>
<evidence type="ECO:0000313" key="4">
    <source>
        <dbReference type="Proteomes" id="UP000183376"/>
    </source>
</evidence>
<protein>
    <recommendedName>
        <fullName evidence="5">PPE family protein</fullName>
    </recommendedName>
</protein>
<feature type="compositionally biased region" description="Pro residues" evidence="2">
    <location>
        <begin position="183"/>
        <end position="199"/>
    </location>
</feature>
<sequence>MNFDVRWKGIEHQQIWDWVHLGNGAKSSVAAERTLESMNKSLIASVDAVAKALGRTEPVWKGEAASKATAGMQSLRQYTDGLRLTSFNTRNSTMGQAGTSDWARKNVPPVPNAGPKPVRPTGNPVGDVLKQTQDWQKREAEARNAERRAQEIMEQHTSYTRQRVASMPALQPVPKIVLNTEIAPPPAPPAPPGPPPTPPRVRGGGSGGSGGGELGGGGQPAPTPRPDDRAEPGPRPTPIPTPIPGPNPIIPPDHNELVWNDRTPGGTGSGGGFTGEVGGGGYSGGGYSGGGLVGGGIGSVGGVPGPPSPHTSPGKGTAGGSSASAAPPRPAGTPGQQGFLQPASGAQREEDSEHQRKYWVPGSDLFEDDRLVAPPVIGED</sequence>
<feature type="compositionally biased region" description="Low complexity" evidence="2">
    <location>
        <begin position="311"/>
        <end position="326"/>
    </location>
</feature>
<dbReference type="AlphaFoldDB" id="A0A1H0B6Q0"/>
<dbReference type="Proteomes" id="UP000183376">
    <property type="component" value="Chromosome I"/>
</dbReference>
<dbReference type="RefSeq" id="WP_156050435.1">
    <property type="nucleotide sequence ID" value="NZ_JOEF01000001.1"/>
</dbReference>
<feature type="region of interest" description="Disordered" evidence="2">
    <location>
        <begin position="94"/>
        <end position="126"/>
    </location>
</feature>
<evidence type="ECO:0000256" key="1">
    <source>
        <dbReference type="SAM" id="Coils"/>
    </source>
</evidence>
<keyword evidence="1" id="KW-0175">Coiled coil</keyword>
<dbReference type="STRING" id="211114.SAMN04489726_6508"/>
<dbReference type="OrthoDB" id="3695206at2"/>
<name>A0A1H0B6Q0_ALLAB</name>
<dbReference type="Gene3D" id="1.20.1260.20">
    <property type="entry name" value="PPE superfamily"/>
    <property type="match status" value="1"/>
</dbReference>
<gene>
    <name evidence="3" type="ORF">SAMN04489726_6508</name>
</gene>
<keyword evidence="4" id="KW-1185">Reference proteome</keyword>
<evidence type="ECO:0000256" key="2">
    <source>
        <dbReference type="SAM" id="MobiDB-lite"/>
    </source>
</evidence>
<feature type="compositionally biased region" description="Gly residues" evidence="2">
    <location>
        <begin position="265"/>
        <end position="303"/>
    </location>
</feature>
<feature type="coiled-coil region" evidence="1">
    <location>
        <begin position="135"/>
        <end position="162"/>
    </location>
</feature>
<evidence type="ECO:0000313" key="3">
    <source>
        <dbReference type="EMBL" id="SDN41340.1"/>
    </source>
</evidence>
<feature type="region of interest" description="Disordered" evidence="2">
    <location>
        <begin position="180"/>
        <end position="361"/>
    </location>
</feature>
<proteinExistence type="predicted"/>
<dbReference type="InterPro" id="IPR038332">
    <property type="entry name" value="PPE_sf"/>
</dbReference>
<reference evidence="3 4" key="1">
    <citation type="submission" date="2016-10" db="EMBL/GenBank/DDBJ databases">
        <authorList>
            <person name="de Groot N.N."/>
        </authorList>
    </citation>
    <scope>NUCLEOTIDE SEQUENCE [LARGE SCALE GENOMIC DNA]</scope>
    <source>
        <strain evidence="3 4">DSM 44149</strain>
    </source>
</reference>
<evidence type="ECO:0008006" key="5">
    <source>
        <dbReference type="Google" id="ProtNLM"/>
    </source>
</evidence>
<feature type="compositionally biased region" description="Basic and acidic residues" evidence="2">
    <location>
        <begin position="347"/>
        <end position="356"/>
    </location>
</feature>
<organism evidence="3 4">
    <name type="scientific">Allokutzneria albata</name>
    <name type="common">Kibdelosporangium albatum</name>
    <dbReference type="NCBI Taxonomy" id="211114"/>
    <lineage>
        <taxon>Bacteria</taxon>
        <taxon>Bacillati</taxon>
        <taxon>Actinomycetota</taxon>
        <taxon>Actinomycetes</taxon>
        <taxon>Pseudonocardiales</taxon>
        <taxon>Pseudonocardiaceae</taxon>
        <taxon>Allokutzneria</taxon>
    </lineage>
</organism>
<feature type="compositionally biased region" description="Gly residues" evidence="2">
    <location>
        <begin position="202"/>
        <end position="219"/>
    </location>
</feature>
<feature type="compositionally biased region" description="Pro residues" evidence="2">
    <location>
        <begin position="108"/>
        <end position="118"/>
    </location>
</feature>
<dbReference type="EMBL" id="LT629701">
    <property type="protein sequence ID" value="SDN41340.1"/>
    <property type="molecule type" value="Genomic_DNA"/>
</dbReference>
<accession>A0A1H0B6Q0</accession>